<dbReference type="InterPro" id="IPR004733">
    <property type="entry name" value="PurM_cligase"/>
</dbReference>
<evidence type="ECO:0000256" key="8">
    <source>
        <dbReference type="ARBA" id="ARBA00022741"/>
    </source>
</evidence>
<evidence type="ECO:0000256" key="9">
    <source>
        <dbReference type="ARBA" id="ARBA00022755"/>
    </source>
</evidence>
<proteinExistence type="inferred from homology"/>
<accession>A0A5D0MN61</accession>
<evidence type="ECO:0000256" key="4">
    <source>
        <dbReference type="ARBA" id="ARBA00013047"/>
    </source>
</evidence>
<evidence type="ECO:0000256" key="11">
    <source>
        <dbReference type="ARBA" id="ARBA00031908"/>
    </source>
</evidence>
<dbReference type="UniPathway" id="UPA00074">
    <property type="reaction ID" value="UER00129"/>
</dbReference>
<protein>
    <recommendedName>
        <fullName evidence="5">Phosphoribosylformylglycinamidine cyclo-ligase</fullName>
        <ecNumber evidence="4">6.3.3.1</ecNumber>
    </recommendedName>
    <alternativeName>
        <fullName evidence="12">AIR synthase</fullName>
    </alternativeName>
    <alternativeName>
        <fullName evidence="13">AIRS</fullName>
    </alternativeName>
    <alternativeName>
        <fullName evidence="11">Phosphoribosyl-aminoimidazole synthetase</fullName>
    </alternativeName>
</protein>
<evidence type="ECO:0000256" key="1">
    <source>
        <dbReference type="ARBA" id="ARBA00004496"/>
    </source>
</evidence>
<evidence type="ECO:0000256" key="10">
    <source>
        <dbReference type="ARBA" id="ARBA00022840"/>
    </source>
</evidence>
<dbReference type="GO" id="GO:0004637">
    <property type="term" value="F:phosphoribosylamine-glycine ligase activity"/>
    <property type="evidence" value="ECO:0007669"/>
    <property type="project" value="TreeGrafter"/>
</dbReference>
<evidence type="ECO:0000256" key="7">
    <source>
        <dbReference type="ARBA" id="ARBA00022598"/>
    </source>
</evidence>
<evidence type="ECO:0000256" key="14">
    <source>
        <dbReference type="ARBA" id="ARBA00049057"/>
    </source>
</evidence>
<evidence type="ECO:0000256" key="3">
    <source>
        <dbReference type="ARBA" id="ARBA00010280"/>
    </source>
</evidence>
<dbReference type="EC" id="6.3.3.1" evidence="4"/>
<evidence type="ECO:0000256" key="2">
    <source>
        <dbReference type="ARBA" id="ARBA00004686"/>
    </source>
</evidence>
<dbReference type="GO" id="GO:0006189">
    <property type="term" value="P:'de novo' IMP biosynthetic process"/>
    <property type="evidence" value="ECO:0007669"/>
    <property type="project" value="UniProtKB-UniPathway"/>
</dbReference>
<dbReference type="GO" id="GO:0005829">
    <property type="term" value="C:cytosol"/>
    <property type="evidence" value="ECO:0007669"/>
    <property type="project" value="TreeGrafter"/>
</dbReference>
<dbReference type="FunFam" id="3.90.650.10:FF:000011">
    <property type="entry name" value="Phosphoribosylformylglycinamidine cyclo-ligase"/>
    <property type="match status" value="1"/>
</dbReference>
<feature type="domain" description="PurM-like C-terminal" evidence="15">
    <location>
        <begin position="2"/>
        <end position="157"/>
    </location>
</feature>
<comment type="subcellular location">
    <subcellularLocation>
        <location evidence="1">Cytoplasm</location>
    </subcellularLocation>
</comment>
<evidence type="ECO:0000256" key="13">
    <source>
        <dbReference type="ARBA" id="ARBA00033093"/>
    </source>
</evidence>
<dbReference type="RefSeq" id="WP_303701610.1">
    <property type="nucleotide sequence ID" value="NZ_VSIV01000242.1"/>
</dbReference>
<dbReference type="Proteomes" id="UP000323337">
    <property type="component" value="Unassembled WGS sequence"/>
</dbReference>
<evidence type="ECO:0000256" key="5">
    <source>
        <dbReference type="ARBA" id="ARBA00020367"/>
    </source>
</evidence>
<dbReference type="GO" id="GO:0005524">
    <property type="term" value="F:ATP binding"/>
    <property type="evidence" value="ECO:0007669"/>
    <property type="project" value="UniProtKB-KW"/>
</dbReference>
<sequence length="162" mass="18211">STGFHSNGYSLLRKLIKESGYSFDDEVIKGTSIGEMLLEPTKIYVKDVMEILDSGINIKGLAHITGGGFYENIPRILPSGTGADIYREKIPELKCYEFIKNLYSGEDRELYRVFNMGIGMIVVIDYTDTEGFKQFLKKAQITAYEIGKITANKEVRISGVDF</sequence>
<comment type="caution">
    <text evidence="16">The sequence shown here is derived from an EMBL/GenBank/DDBJ whole genome shotgun (WGS) entry which is preliminary data.</text>
</comment>
<evidence type="ECO:0000313" key="17">
    <source>
        <dbReference type="Proteomes" id="UP000323337"/>
    </source>
</evidence>
<comment type="similarity">
    <text evidence="3">Belongs to the AIR synthase family.</text>
</comment>
<keyword evidence="6" id="KW-0963">Cytoplasm</keyword>
<dbReference type="SUPFAM" id="SSF56042">
    <property type="entry name" value="PurM C-terminal domain-like"/>
    <property type="match status" value="1"/>
</dbReference>
<evidence type="ECO:0000256" key="6">
    <source>
        <dbReference type="ARBA" id="ARBA00022490"/>
    </source>
</evidence>
<keyword evidence="8" id="KW-0547">Nucleotide-binding</keyword>
<dbReference type="GO" id="GO:0046084">
    <property type="term" value="P:adenine biosynthetic process"/>
    <property type="evidence" value="ECO:0007669"/>
    <property type="project" value="TreeGrafter"/>
</dbReference>
<feature type="non-terminal residue" evidence="16">
    <location>
        <position position="1"/>
    </location>
</feature>
<dbReference type="PANTHER" id="PTHR10520">
    <property type="entry name" value="TRIFUNCTIONAL PURINE BIOSYNTHETIC PROTEIN ADENOSINE-3-RELATED"/>
    <property type="match status" value="1"/>
</dbReference>
<keyword evidence="10" id="KW-0067">ATP-binding</keyword>
<gene>
    <name evidence="16" type="ORF">FXF49_09215</name>
</gene>
<evidence type="ECO:0000313" key="16">
    <source>
        <dbReference type="EMBL" id="TYB32890.1"/>
    </source>
</evidence>
<evidence type="ECO:0000256" key="12">
    <source>
        <dbReference type="ARBA" id="ARBA00032931"/>
    </source>
</evidence>
<keyword evidence="9" id="KW-0658">Purine biosynthesis</keyword>
<dbReference type="Pfam" id="PF02769">
    <property type="entry name" value="AIRS_C"/>
    <property type="match status" value="1"/>
</dbReference>
<dbReference type="PANTHER" id="PTHR10520:SF12">
    <property type="entry name" value="TRIFUNCTIONAL PURINE BIOSYNTHETIC PROTEIN ADENOSINE-3"/>
    <property type="match status" value="1"/>
</dbReference>
<dbReference type="GO" id="GO:0004641">
    <property type="term" value="F:phosphoribosylformylglycinamidine cyclo-ligase activity"/>
    <property type="evidence" value="ECO:0007669"/>
    <property type="project" value="UniProtKB-EC"/>
</dbReference>
<evidence type="ECO:0000259" key="15">
    <source>
        <dbReference type="Pfam" id="PF02769"/>
    </source>
</evidence>
<comment type="pathway">
    <text evidence="2">Purine metabolism; IMP biosynthesis via de novo pathway; 5-amino-1-(5-phospho-D-ribosyl)imidazole from N(2)-formyl-N(1)-(5-phospho-D-ribosyl)glycinamide: step 2/2.</text>
</comment>
<comment type="catalytic activity">
    <reaction evidence="14">
        <text>2-formamido-N(1)-(5-O-phospho-beta-D-ribosyl)acetamidine + ATP = 5-amino-1-(5-phospho-beta-D-ribosyl)imidazole + ADP + phosphate + H(+)</text>
        <dbReference type="Rhea" id="RHEA:23032"/>
        <dbReference type="ChEBI" id="CHEBI:15378"/>
        <dbReference type="ChEBI" id="CHEBI:30616"/>
        <dbReference type="ChEBI" id="CHEBI:43474"/>
        <dbReference type="ChEBI" id="CHEBI:137981"/>
        <dbReference type="ChEBI" id="CHEBI:147287"/>
        <dbReference type="ChEBI" id="CHEBI:456216"/>
        <dbReference type="EC" id="6.3.3.1"/>
    </reaction>
</comment>
<reference evidence="16 17" key="1">
    <citation type="submission" date="2019-08" db="EMBL/GenBank/DDBJ databases">
        <title>Genomic characterization of a novel candidate phylum (ARYD3) from a high temperature, high salinity tertiary oil reservoir in north central Oklahoma, USA.</title>
        <authorList>
            <person name="Youssef N.H."/>
            <person name="Yadav A."/>
            <person name="Elshahed M.S."/>
        </authorList>
    </citation>
    <scope>NUCLEOTIDE SEQUENCE [LARGE SCALE GENOMIC DNA]</scope>
    <source>
        <strain evidence="16">ARYD1</strain>
    </source>
</reference>
<dbReference type="InterPro" id="IPR010918">
    <property type="entry name" value="PurM-like_C_dom"/>
</dbReference>
<dbReference type="Gene3D" id="3.90.650.10">
    <property type="entry name" value="PurM-like C-terminal domain"/>
    <property type="match status" value="1"/>
</dbReference>
<organism evidence="16 17">
    <name type="scientific">Flexistipes sinusarabici</name>
    <dbReference type="NCBI Taxonomy" id="2352"/>
    <lineage>
        <taxon>Bacteria</taxon>
        <taxon>Pseudomonadati</taxon>
        <taxon>Deferribacterota</taxon>
        <taxon>Deferribacteres</taxon>
        <taxon>Deferribacterales</taxon>
        <taxon>Flexistipitaceae</taxon>
        <taxon>Flexistipes</taxon>
    </lineage>
</organism>
<name>A0A5D0MN61_FLESI</name>
<keyword evidence="7 16" id="KW-0436">Ligase</keyword>
<dbReference type="AlphaFoldDB" id="A0A5D0MN61"/>
<dbReference type="EMBL" id="VSIV01000242">
    <property type="protein sequence ID" value="TYB32890.1"/>
    <property type="molecule type" value="Genomic_DNA"/>
</dbReference>
<dbReference type="InterPro" id="IPR036676">
    <property type="entry name" value="PurM-like_C_sf"/>
</dbReference>